<protein>
    <submittedName>
        <fullName evidence="2">Uncharacterized protein</fullName>
    </submittedName>
</protein>
<name>A0A0M0K8W1_9EUKA</name>
<feature type="compositionally biased region" description="Pro residues" evidence="1">
    <location>
        <begin position="271"/>
        <end position="281"/>
    </location>
</feature>
<keyword evidence="3" id="KW-1185">Reference proteome</keyword>
<feature type="compositionally biased region" description="Low complexity" evidence="1">
    <location>
        <begin position="241"/>
        <end position="259"/>
    </location>
</feature>
<dbReference type="AlphaFoldDB" id="A0A0M0K8W1"/>
<feature type="region of interest" description="Disordered" evidence="1">
    <location>
        <begin position="230"/>
        <end position="285"/>
    </location>
</feature>
<organism evidence="2 3">
    <name type="scientific">Chrysochromulina tobinii</name>
    <dbReference type="NCBI Taxonomy" id="1460289"/>
    <lineage>
        <taxon>Eukaryota</taxon>
        <taxon>Haptista</taxon>
        <taxon>Haptophyta</taxon>
        <taxon>Prymnesiophyceae</taxon>
        <taxon>Prymnesiales</taxon>
        <taxon>Chrysochromulinaceae</taxon>
        <taxon>Chrysochromulina</taxon>
    </lineage>
</organism>
<comment type="caution">
    <text evidence="2">The sequence shown here is derived from an EMBL/GenBank/DDBJ whole genome shotgun (WGS) entry which is preliminary data.</text>
</comment>
<evidence type="ECO:0000256" key="1">
    <source>
        <dbReference type="SAM" id="MobiDB-lite"/>
    </source>
</evidence>
<gene>
    <name evidence="2" type="ORF">Ctob_014607</name>
</gene>
<dbReference type="Proteomes" id="UP000037460">
    <property type="component" value="Unassembled WGS sequence"/>
</dbReference>
<evidence type="ECO:0000313" key="2">
    <source>
        <dbReference type="EMBL" id="KOO35265.1"/>
    </source>
</evidence>
<proteinExistence type="predicted"/>
<accession>A0A0M0K8W1</accession>
<evidence type="ECO:0000313" key="3">
    <source>
        <dbReference type="Proteomes" id="UP000037460"/>
    </source>
</evidence>
<dbReference type="EMBL" id="JWZX01000927">
    <property type="protein sequence ID" value="KOO35265.1"/>
    <property type="molecule type" value="Genomic_DNA"/>
</dbReference>
<reference evidence="3" key="1">
    <citation type="journal article" date="2015" name="PLoS Genet.">
        <title>Genome Sequence and Transcriptome Analyses of Chrysochromulina tobin: Metabolic Tools for Enhanced Algal Fitness in the Prominent Order Prymnesiales (Haptophyceae).</title>
        <authorList>
            <person name="Hovde B.T."/>
            <person name="Deodato C.R."/>
            <person name="Hunsperger H.M."/>
            <person name="Ryken S.A."/>
            <person name="Yost W."/>
            <person name="Jha R.K."/>
            <person name="Patterson J."/>
            <person name="Monnat R.J. Jr."/>
            <person name="Barlow S.B."/>
            <person name="Starkenburg S.R."/>
            <person name="Cattolico R.A."/>
        </authorList>
    </citation>
    <scope>NUCLEOTIDE SEQUENCE</scope>
    <source>
        <strain evidence="3">CCMP291</strain>
    </source>
</reference>
<sequence>MPDVVGRAVTEWVSVGRSQTIAVIKAGQPQASIKGARVQAQLALELKKTKECKAAAAKLWRKCYREAEQAGFEQNGELVHGSPFQPAKRVMMAAAKLGEIAFEARKVGGACAPVEREAVRLSHRALVHAKMLERSDLLEREWHARQLAMPPLLSSDAPAADPQPPNSLPMQLASLLLADRQVPASTAAAICASLAPVLDALMRGVDVKSVDFQAAKNAYNSWLESSWLDPRGDTPAGAEGAVPSAMPTSAVASASTPAGSGTGGGGLLGPPSGPPPCLPRPPIRKPKPINGWSIEQYGLSGFSGLYAQGLHVPRVATIRQVMLWLLMVMLWLLQSAPGMPTDGPLSFADLGAGTCAACVGARFALRDHVGGEHAFKVWPIDLAIKPPPPPVWPIDVASSSARFREAFTAMIEVGTVHRRDSPIMLSGSHTKAALLPGQHPSQYLTEEVEGVAPLVTSLLRQLSERNERQPHVIIASFSLHYLRKGERKDFYETLAKAVTRPLLLLILKGVDAPETKGKCEPMVPAHIPSIILGLHYYIGRSPKPRVAEAQLALILPAAQAHAGAQSFAPPAAGQKDAVPAYERSDPDSWVLSTFAAAQRHSRRHGIFTGVTVLAEEKLAARDLGS</sequence>